<gene>
    <name evidence="6" type="ORF">KQI86_10795</name>
</gene>
<dbReference type="EMBL" id="JAHLQF010000002">
    <property type="protein sequence ID" value="MBU5484823.1"/>
    <property type="molecule type" value="Genomic_DNA"/>
</dbReference>
<evidence type="ECO:0000259" key="4">
    <source>
        <dbReference type="PROSITE" id="PS50949"/>
    </source>
</evidence>
<feature type="domain" description="RCK C-terminal" evidence="5">
    <location>
        <begin position="121"/>
        <end position="206"/>
    </location>
</feature>
<name>A0ABS6EHX4_9CLOT</name>
<dbReference type="PANTHER" id="PTHR30445:SF8">
    <property type="entry name" value="K(+)_H(+) ANTIPORTER SUBUNIT KHTT"/>
    <property type="match status" value="1"/>
</dbReference>
<keyword evidence="7" id="KW-1185">Reference proteome</keyword>
<dbReference type="InterPro" id="IPR000524">
    <property type="entry name" value="Tscrpt_reg_HTH_GntR"/>
</dbReference>
<proteinExistence type="predicted"/>
<evidence type="ECO:0000256" key="1">
    <source>
        <dbReference type="ARBA" id="ARBA00023015"/>
    </source>
</evidence>
<comment type="caution">
    <text evidence="6">The sequence shown here is derived from an EMBL/GenBank/DDBJ whole genome shotgun (WGS) entry which is preliminary data.</text>
</comment>
<organism evidence="6 7">
    <name type="scientific">Clostridium mobile</name>
    <dbReference type="NCBI Taxonomy" id="2841512"/>
    <lineage>
        <taxon>Bacteria</taxon>
        <taxon>Bacillati</taxon>
        <taxon>Bacillota</taxon>
        <taxon>Clostridia</taxon>
        <taxon>Eubacteriales</taxon>
        <taxon>Clostridiaceae</taxon>
        <taxon>Clostridium</taxon>
    </lineage>
</organism>
<reference evidence="6 7" key="1">
    <citation type="submission" date="2021-06" db="EMBL/GenBank/DDBJ databases">
        <authorList>
            <person name="Sun Q."/>
            <person name="Li D."/>
        </authorList>
    </citation>
    <scope>NUCLEOTIDE SEQUENCE [LARGE SCALE GENOMIC DNA]</scope>
    <source>
        <strain evidence="6 7">MSJ-11</strain>
    </source>
</reference>
<sequence>MKVHQGGAVYKNIALDVANKIVLGDFKAEEKISGRSTLASMYNVSPETIRRAIALLEEMNVVSSTRGSGIEILSVSAAEKFIEKNKDTEYLSTVKENIFRLIEKKKELDDEIQVNFDKILDFIDRFKNITPFTLIEIEVNDQCKIIGKKINEIRFWQATGATMVAYRRGEKIIISPGPHYVFESGDTIVVIGSNNVYDKVYNFIYNVSPDEEE</sequence>
<dbReference type="CDD" id="cd07377">
    <property type="entry name" value="WHTH_GntR"/>
    <property type="match status" value="1"/>
</dbReference>
<protein>
    <submittedName>
        <fullName evidence="6">GntR family transcriptional regulator</fullName>
    </submittedName>
</protein>
<keyword evidence="3" id="KW-0804">Transcription</keyword>
<evidence type="ECO:0000313" key="6">
    <source>
        <dbReference type="EMBL" id="MBU5484823.1"/>
    </source>
</evidence>
<accession>A0ABS6EHX4</accession>
<keyword evidence="1" id="KW-0805">Transcription regulation</keyword>
<dbReference type="PANTHER" id="PTHR30445">
    <property type="entry name" value="K(+)_H(+) ANTIPORTER SUBUNIT KHTT"/>
    <property type="match status" value="1"/>
</dbReference>
<dbReference type="InterPro" id="IPR006037">
    <property type="entry name" value="RCK_C"/>
</dbReference>
<dbReference type="Pfam" id="PF02080">
    <property type="entry name" value="TrkA_C"/>
    <property type="match status" value="1"/>
</dbReference>
<dbReference type="RefSeq" id="WP_216439309.1">
    <property type="nucleotide sequence ID" value="NZ_JAHLQF010000002.1"/>
</dbReference>
<dbReference type="SMART" id="SM00345">
    <property type="entry name" value="HTH_GNTR"/>
    <property type="match status" value="1"/>
</dbReference>
<dbReference type="Proteomes" id="UP000726170">
    <property type="component" value="Unassembled WGS sequence"/>
</dbReference>
<feature type="domain" description="HTH gntR-type" evidence="4">
    <location>
        <begin position="7"/>
        <end position="75"/>
    </location>
</feature>
<keyword evidence="2" id="KW-0238">DNA-binding</keyword>
<dbReference type="PROSITE" id="PS51202">
    <property type="entry name" value="RCK_C"/>
    <property type="match status" value="1"/>
</dbReference>
<dbReference type="PROSITE" id="PS50949">
    <property type="entry name" value="HTH_GNTR"/>
    <property type="match status" value="1"/>
</dbReference>
<evidence type="ECO:0000313" key="7">
    <source>
        <dbReference type="Proteomes" id="UP000726170"/>
    </source>
</evidence>
<evidence type="ECO:0000256" key="3">
    <source>
        <dbReference type="ARBA" id="ARBA00023163"/>
    </source>
</evidence>
<evidence type="ECO:0000259" key="5">
    <source>
        <dbReference type="PROSITE" id="PS51202"/>
    </source>
</evidence>
<dbReference type="InterPro" id="IPR050144">
    <property type="entry name" value="AAE_transporter"/>
</dbReference>
<evidence type="ECO:0000256" key="2">
    <source>
        <dbReference type="ARBA" id="ARBA00023125"/>
    </source>
</evidence>
<dbReference type="Pfam" id="PF00392">
    <property type="entry name" value="GntR"/>
    <property type="match status" value="1"/>
</dbReference>